<accession>A0A934JAQ3</accession>
<dbReference type="InterPro" id="IPR006343">
    <property type="entry name" value="DnaB/C_C"/>
</dbReference>
<dbReference type="Gene3D" id="1.10.10.630">
    <property type="entry name" value="DnaD domain-like"/>
    <property type="match status" value="1"/>
</dbReference>
<dbReference type="Pfam" id="PF21984">
    <property type="entry name" value="DnaD_N"/>
    <property type="match status" value="1"/>
</dbReference>
<evidence type="ECO:0000259" key="3">
    <source>
        <dbReference type="Pfam" id="PF21984"/>
    </source>
</evidence>
<dbReference type="NCBIfam" id="TIGR01446">
    <property type="entry name" value="DnaD_dom"/>
    <property type="match status" value="1"/>
</dbReference>
<dbReference type="PANTHER" id="PTHR37293:SF6">
    <property type="entry name" value="DNA REPLICATION PROTEIN DNAD"/>
    <property type="match status" value="1"/>
</dbReference>
<evidence type="ECO:0000256" key="1">
    <source>
        <dbReference type="ARBA" id="ARBA00093462"/>
    </source>
</evidence>
<dbReference type="Pfam" id="PF07261">
    <property type="entry name" value="DnaB_2"/>
    <property type="match status" value="1"/>
</dbReference>
<reference evidence="4" key="1">
    <citation type="submission" date="2020-12" db="EMBL/GenBank/DDBJ databases">
        <authorList>
            <person name="Huq M.A."/>
        </authorList>
    </citation>
    <scope>NUCLEOTIDE SEQUENCE</scope>
    <source>
        <strain evidence="4">MAHUQ-46</strain>
    </source>
</reference>
<comment type="caution">
    <text evidence="4">The sequence shown here is derived from an EMBL/GenBank/DDBJ whole genome shotgun (WGS) entry which is preliminary data.</text>
</comment>
<dbReference type="InterPro" id="IPR036388">
    <property type="entry name" value="WH-like_DNA-bd_sf"/>
</dbReference>
<dbReference type="EMBL" id="JAELUP010000103">
    <property type="protein sequence ID" value="MBJ6363577.1"/>
    <property type="molecule type" value="Genomic_DNA"/>
</dbReference>
<proteinExistence type="inferred from homology"/>
<dbReference type="InterPro" id="IPR053162">
    <property type="entry name" value="DnaD"/>
</dbReference>
<organism evidence="4 5">
    <name type="scientific">Paenibacillus roseus</name>
    <dbReference type="NCBI Taxonomy" id="2798579"/>
    <lineage>
        <taxon>Bacteria</taxon>
        <taxon>Bacillati</taxon>
        <taxon>Bacillota</taxon>
        <taxon>Bacilli</taxon>
        <taxon>Bacillales</taxon>
        <taxon>Paenibacillaceae</taxon>
        <taxon>Paenibacillus</taxon>
    </lineage>
</organism>
<evidence type="ECO:0000313" key="5">
    <source>
        <dbReference type="Proteomes" id="UP000640274"/>
    </source>
</evidence>
<dbReference type="PANTHER" id="PTHR37293">
    <property type="entry name" value="PHAGE REPLICATION PROTEIN-RELATED"/>
    <property type="match status" value="1"/>
</dbReference>
<comment type="similarity">
    <text evidence="1">Belongs to the DnaB/DnaD family.</text>
</comment>
<dbReference type="SUPFAM" id="SSF158499">
    <property type="entry name" value="DnaD domain-like"/>
    <property type="match status" value="1"/>
</dbReference>
<dbReference type="AlphaFoldDB" id="A0A934JAQ3"/>
<dbReference type="InterPro" id="IPR053843">
    <property type="entry name" value="DnaD_N"/>
</dbReference>
<evidence type="ECO:0000259" key="2">
    <source>
        <dbReference type="Pfam" id="PF07261"/>
    </source>
</evidence>
<name>A0A934JAQ3_9BACL</name>
<feature type="domain" description="DnaB/C C-terminal" evidence="2">
    <location>
        <begin position="133"/>
        <end position="204"/>
    </location>
</feature>
<protein>
    <submittedName>
        <fullName evidence="4">DnaD domain protein</fullName>
    </submittedName>
</protein>
<dbReference type="Proteomes" id="UP000640274">
    <property type="component" value="Unassembled WGS sequence"/>
</dbReference>
<dbReference type="Gene3D" id="1.10.10.10">
    <property type="entry name" value="Winged helix-like DNA-binding domain superfamily/Winged helix DNA-binding domain"/>
    <property type="match status" value="1"/>
</dbReference>
<keyword evidence="5" id="KW-1185">Reference proteome</keyword>
<feature type="domain" description="DnaD N-terminal" evidence="3">
    <location>
        <begin position="9"/>
        <end position="98"/>
    </location>
</feature>
<dbReference type="InterPro" id="IPR034829">
    <property type="entry name" value="DnaD-like_sf"/>
</dbReference>
<evidence type="ECO:0000313" key="4">
    <source>
        <dbReference type="EMBL" id="MBJ6363577.1"/>
    </source>
</evidence>
<sequence length="213" mass="24812">MQEGGVYTPLLLLQTYHELGLTDTELLLLIQLMGFKQAEGVDFPTPEQLGQRMGKTTQEIGQLLRRLMKEGMLMIDEHRDPVSGMQWERYNWSGWMDQAVELYLSRSRADTLESTPNRENEASPPVPEINLYTLFEQEFGRPLSPMELDMISGWLDEDKFSDDLIRFALKEAVFAGKLYFRYIDRILLEWGRNRITNVDEARTHTQKYRTGKG</sequence>
<gene>
    <name evidence="4" type="ORF">JFN88_20420</name>
</gene>